<comment type="caution">
    <text evidence="2">The sequence shown here is derived from an EMBL/GenBank/DDBJ whole genome shotgun (WGS) entry which is preliminary data.</text>
</comment>
<accession>A0ABR2BDL9</accession>
<protein>
    <submittedName>
        <fullName evidence="2">Uncharacterized protein</fullName>
    </submittedName>
</protein>
<keyword evidence="1" id="KW-0472">Membrane</keyword>
<name>A0ABR2BDL9_9ROSI</name>
<keyword evidence="1" id="KW-1133">Transmembrane helix</keyword>
<gene>
    <name evidence="2" type="ORF">V6N12_017817</name>
</gene>
<organism evidence="2 3">
    <name type="scientific">Hibiscus sabdariffa</name>
    <name type="common">roselle</name>
    <dbReference type="NCBI Taxonomy" id="183260"/>
    <lineage>
        <taxon>Eukaryota</taxon>
        <taxon>Viridiplantae</taxon>
        <taxon>Streptophyta</taxon>
        <taxon>Embryophyta</taxon>
        <taxon>Tracheophyta</taxon>
        <taxon>Spermatophyta</taxon>
        <taxon>Magnoliopsida</taxon>
        <taxon>eudicotyledons</taxon>
        <taxon>Gunneridae</taxon>
        <taxon>Pentapetalae</taxon>
        <taxon>rosids</taxon>
        <taxon>malvids</taxon>
        <taxon>Malvales</taxon>
        <taxon>Malvaceae</taxon>
        <taxon>Malvoideae</taxon>
        <taxon>Hibiscus</taxon>
    </lineage>
</organism>
<evidence type="ECO:0000256" key="1">
    <source>
        <dbReference type="SAM" id="Phobius"/>
    </source>
</evidence>
<reference evidence="2 3" key="1">
    <citation type="journal article" date="2024" name="G3 (Bethesda)">
        <title>Genome assembly of Hibiscus sabdariffa L. provides insights into metabolisms of medicinal natural products.</title>
        <authorList>
            <person name="Kim T."/>
        </authorList>
    </citation>
    <scope>NUCLEOTIDE SEQUENCE [LARGE SCALE GENOMIC DNA]</scope>
    <source>
        <strain evidence="2">TK-2024</strain>
        <tissue evidence="2">Old leaves</tissue>
    </source>
</reference>
<sequence>MFCSVGSKGTRKLRLVLLLSTGVAIVISALIFWLVYLHKGSKGQWKIDSFIGFQRFKANDLNHSMDELPLLPAAVCKVMLSIGVTALVKKMLENRWEINDE</sequence>
<dbReference type="Proteomes" id="UP001472677">
    <property type="component" value="Unassembled WGS sequence"/>
</dbReference>
<feature type="transmembrane region" description="Helical" evidence="1">
    <location>
        <begin position="15"/>
        <end position="36"/>
    </location>
</feature>
<evidence type="ECO:0000313" key="2">
    <source>
        <dbReference type="EMBL" id="KAK8504538.1"/>
    </source>
</evidence>
<dbReference type="EMBL" id="JBBPBM010000140">
    <property type="protein sequence ID" value="KAK8504538.1"/>
    <property type="molecule type" value="Genomic_DNA"/>
</dbReference>
<evidence type="ECO:0000313" key="3">
    <source>
        <dbReference type="Proteomes" id="UP001472677"/>
    </source>
</evidence>
<proteinExistence type="predicted"/>
<keyword evidence="3" id="KW-1185">Reference proteome</keyword>
<keyword evidence="1" id="KW-0812">Transmembrane</keyword>